<dbReference type="Gene3D" id="1.20.120.1220">
    <property type="match status" value="1"/>
</dbReference>
<feature type="transmembrane region" description="Helical" evidence="1">
    <location>
        <begin position="151"/>
        <end position="174"/>
    </location>
</feature>
<evidence type="ECO:0000313" key="4">
    <source>
        <dbReference type="Proteomes" id="UP000184476"/>
    </source>
</evidence>
<feature type="transmembrane region" description="Helical" evidence="1">
    <location>
        <begin position="114"/>
        <end position="131"/>
    </location>
</feature>
<keyword evidence="1" id="KW-0812">Transmembrane</keyword>
<keyword evidence="4" id="KW-1185">Reference proteome</keyword>
<dbReference type="AlphaFoldDB" id="A0A1M4TUB4"/>
<evidence type="ECO:0000313" key="3">
    <source>
        <dbReference type="EMBL" id="SHE47897.1"/>
    </source>
</evidence>
<evidence type="ECO:0000256" key="1">
    <source>
        <dbReference type="SAM" id="Phobius"/>
    </source>
</evidence>
<reference evidence="3 4" key="1">
    <citation type="submission" date="2016-11" db="EMBL/GenBank/DDBJ databases">
        <authorList>
            <person name="Jaros S."/>
            <person name="Januszkiewicz K."/>
            <person name="Wedrychowicz H."/>
        </authorList>
    </citation>
    <scope>NUCLEOTIDE SEQUENCE [LARGE SCALE GENOMIC DNA]</scope>
    <source>
        <strain evidence="3 4">DSM 44666</strain>
    </source>
</reference>
<feature type="domain" description="Prepilin type IV endopeptidase peptidase" evidence="2">
    <location>
        <begin position="69"/>
        <end position="169"/>
    </location>
</feature>
<dbReference type="RefSeq" id="WP_073151734.1">
    <property type="nucleotide sequence ID" value="NZ_FQVL01000001.1"/>
</dbReference>
<feature type="transmembrane region" description="Helical" evidence="1">
    <location>
        <begin position="186"/>
        <end position="206"/>
    </location>
</feature>
<dbReference type="GO" id="GO:0004190">
    <property type="term" value="F:aspartic-type endopeptidase activity"/>
    <property type="evidence" value="ECO:0007669"/>
    <property type="project" value="InterPro"/>
</dbReference>
<name>A0A1M4TUB4_9BACL</name>
<gene>
    <name evidence="3" type="ORF">SAMN05444392_101640</name>
</gene>
<keyword evidence="1" id="KW-1133">Transmembrane helix</keyword>
<evidence type="ECO:0000259" key="2">
    <source>
        <dbReference type="Pfam" id="PF01478"/>
    </source>
</evidence>
<feature type="transmembrane region" description="Helical" evidence="1">
    <location>
        <begin position="30"/>
        <end position="52"/>
    </location>
</feature>
<accession>A0A1M4TUB4</accession>
<feature type="transmembrane region" description="Helical" evidence="1">
    <location>
        <begin position="89"/>
        <end position="107"/>
    </location>
</feature>
<dbReference type="Pfam" id="PF01478">
    <property type="entry name" value="Peptidase_A24"/>
    <property type="match status" value="1"/>
</dbReference>
<dbReference type="GO" id="GO:0016020">
    <property type="term" value="C:membrane"/>
    <property type="evidence" value="ECO:0007669"/>
    <property type="project" value="InterPro"/>
</dbReference>
<organism evidence="3 4">
    <name type="scientific">Seinonella peptonophila</name>
    <dbReference type="NCBI Taxonomy" id="112248"/>
    <lineage>
        <taxon>Bacteria</taxon>
        <taxon>Bacillati</taxon>
        <taxon>Bacillota</taxon>
        <taxon>Bacilli</taxon>
        <taxon>Bacillales</taxon>
        <taxon>Thermoactinomycetaceae</taxon>
        <taxon>Seinonella</taxon>
    </lineage>
</organism>
<dbReference type="Proteomes" id="UP000184476">
    <property type="component" value="Unassembled WGS sequence"/>
</dbReference>
<keyword evidence="1" id="KW-0472">Membrane</keyword>
<dbReference type="STRING" id="112248.SAMN05444392_101640"/>
<dbReference type="InterPro" id="IPR000045">
    <property type="entry name" value="Prepilin_IV_endopep_pep"/>
</dbReference>
<sequence>MSIISFILAQMIYALTPWLTKWILQKRYQILIPRIDSLYFCLFSVAIGFMTASKVQQMLLEQQFLFVGLLAVLLIATCADQWTGLIPDLCIYIGLIIYIISKFIFLTNISFDEFIRFFAITSLLSFLISWTRCMGWGDVKLLAISSLFIDGYIFILALWLASMSTFIMILIEWIRSKSVDWKAKIPFAPHLSMGIICSYIYGYQWLSSLLY</sequence>
<dbReference type="OrthoDB" id="9789291at2"/>
<protein>
    <submittedName>
        <fullName evidence="3">Type IV leader peptidase family protein</fullName>
    </submittedName>
</protein>
<dbReference type="EMBL" id="FQVL01000001">
    <property type="protein sequence ID" value="SHE47897.1"/>
    <property type="molecule type" value="Genomic_DNA"/>
</dbReference>
<feature type="transmembrane region" description="Helical" evidence="1">
    <location>
        <begin position="64"/>
        <end position="83"/>
    </location>
</feature>
<proteinExistence type="predicted"/>